<evidence type="ECO:0000313" key="7">
    <source>
        <dbReference type="EMBL" id="CAF0999062.1"/>
    </source>
</evidence>
<accession>A0A814GPR4</accession>
<keyword evidence="4" id="KW-0862">Zinc</keyword>
<proteinExistence type="predicted"/>
<gene>
    <name evidence="7" type="ORF">GPM918_LOCUS13656</name>
    <name evidence="8" type="ORF">SRO942_LOCUS13655</name>
</gene>
<name>A0A814GPR4_9BILA</name>
<dbReference type="EMBL" id="CAJOBC010003174">
    <property type="protein sequence ID" value="CAF3770530.1"/>
    <property type="molecule type" value="Genomic_DNA"/>
</dbReference>
<dbReference type="InterPro" id="IPR052035">
    <property type="entry name" value="ZnF_BED_domain_contain"/>
</dbReference>
<dbReference type="Proteomes" id="UP000681722">
    <property type="component" value="Unassembled WGS sequence"/>
</dbReference>
<protein>
    <submittedName>
        <fullName evidence="7">Uncharacterized protein</fullName>
    </submittedName>
</protein>
<sequence length="1250" mass="140574">MKTFRPSPHVMASKTINTFGELFSQNLWKASQASFDLSTILSDYELMIFRHYKLLNGSPLPMAFFSLLTSLSHFGQNSFYTNMFHQMKPINIYSVIIGQTGPSKTTNLKPIRESCDKVVNVLSDKYKYEMEFDGEDKQIPSIISNLNGLSLRMHLSKGDQFMLSDEIDPAFSKLGVYEDDGKTEEATLLIKAFDRIIGDTRTTAQTAVDITKAKLAILGYTTGNRYPLLMKQWSCQNRLEGVHNRFCYMALPHFVLPTLLGIDNTRPIQSPSAAITVKATHSSTTVDLVKLLSPSTRTSVTKQLSDEQLDDFCDSAYAYTFSKIADHLDAIESDKTIPLHIEAFYAKTVEIYPKYCALIQLFVNITKVLQKINQQLIIFDDGDNSNKQISQEFVRAARTAITDLFFGANIKKNESGMLILYFEKNICIKAWSVYEYLFGVVLQLFDMPKPVQKPASTTLILNTSTYQSTERQQDGRKILMIPYNIFTRATLTKNGGLFHNLPSTVVDDALAVLVKDKLIFEDKWIIKVSKAYRKIPPPDDQNERDQLEKTLNVYAVQLKEYEDIYSQSSRPPTSTLSTMCCQHLLNYPIYIKEYHKYHDLPYLKEGIDELIKDGAIEEILENGKKEYKLKDISKSLNWTHKTAASSSSLLQLLPIQSQLSNVQSAIQSTHLSLQPSSLDSRDIALQTLSSSTSNVASLPTNNPSTTPITAIAVTPSNHTTGNHCNDNNIVLHSSSFVLDKQSYTNNHDTSKNACADSMDTQNVQRPDEMSHRDLGFDDDPKANSVSDITGILMDITNLITGLNDDNTSCRTMAELNRVTNNKKQAISKLLDEKLISSGLYFAHTNKATGDDQLNKTVGYMKCFAPASTGVEWMEFNDCLEANGVSSESYLKSFNFGQIIQYDQEMNLPIIPKTNAFTKTTSHGLTDDFEEILKFNSHYNQYVRYDDKAIIRLKEKVRTNLSGRVSACEPVDEFYIANASKSRKNKQGSSASQTTKVIKRKYADDQTTTDDADGTQQKPNDEFTKRVTAALAGLDDGGDDLDSSPSAPSTRDKYSPSGKRRSNEIAIKCVAKDGRSFGDLSKPGLCELFDAIAPGFRPPHRNTVQKNLKRLRQSTTQKLKQQLRSVDFLEVTSDFWSDARNVSYLVLTGHYVDKKFRLKNTIISFSSFSERHFGYNIAQAIENQLRQLVVYEKTRTITCDGASNVKKSFEQSDPSIQRLQCLGHKFHLIVCNGIGLWAKSKKEKKTSDSSD</sequence>
<dbReference type="SUPFAM" id="SSF53098">
    <property type="entry name" value="Ribonuclease H-like"/>
    <property type="match status" value="1"/>
</dbReference>
<dbReference type="GO" id="GO:0005634">
    <property type="term" value="C:nucleus"/>
    <property type="evidence" value="ECO:0007669"/>
    <property type="project" value="UniProtKB-SubCell"/>
</dbReference>
<evidence type="ECO:0000256" key="1">
    <source>
        <dbReference type="ARBA" id="ARBA00004123"/>
    </source>
</evidence>
<organism evidence="7 9">
    <name type="scientific">Didymodactylos carnosus</name>
    <dbReference type="NCBI Taxonomy" id="1234261"/>
    <lineage>
        <taxon>Eukaryota</taxon>
        <taxon>Metazoa</taxon>
        <taxon>Spiralia</taxon>
        <taxon>Gnathifera</taxon>
        <taxon>Rotifera</taxon>
        <taxon>Eurotatoria</taxon>
        <taxon>Bdelloidea</taxon>
        <taxon>Philodinida</taxon>
        <taxon>Philodinidae</taxon>
        <taxon>Didymodactylos</taxon>
    </lineage>
</organism>
<evidence type="ECO:0000256" key="3">
    <source>
        <dbReference type="ARBA" id="ARBA00022771"/>
    </source>
</evidence>
<evidence type="ECO:0000256" key="6">
    <source>
        <dbReference type="SAM" id="MobiDB-lite"/>
    </source>
</evidence>
<keyword evidence="3" id="KW-0863">Zinc-finger</keyword>
<evidence type="ECO:0000313" key="9">
    <source>
        <dbReference type="Proteomes" id="UP000663829"/>
    </source>
</evidence>
<dbReference type="OrthoDB" id="2438421at2759"/>
<dbReference type="EMBL" id="CAJNOQ010003175">
    <property type="protein sequence ID" value="CAF0999062.1"/>
    <property type="molecule type" value="Genomic_DNA"/>
</dbReference>
<keyword evidence="9" id="KW-1185">Reference proteome</keyword>
<feature type="non-terminal residue" evidence="7">
    <location>
        <position position="1"/>
    </location>
</feature>
<comment type="caution">
    <text evidence="7">The sequence shown here is derived from an EMBL/GenBank/DDBJ whole genome shotgun (WGS) entry which is preliminary data.</text>
</comment>
<evidence type="ECO:0000256" key="2">
    <source>
        <dbReference type="ARBA" id="ARBA00022723"/>
    </source>
</evidence>
<feature type="region of interest" description="Disordered" evidence="6">
    <location>
        <begin position="981"/>
        <end position="1058"/>
    </location>
</feature>
<keyword evidence="2" id="KW-0479">Metal-binding</keyword>
<feature type="compositionally biased region" description="Basic and acidic residues" evidence="6">
    <location>
        <begin position="765"/>
        <end position="781"/>
    </location>
</feature>
<keyword evidence="5" id="KW-0539">Nucleus</keyword>
<comment type="subcellular location">
    <subcellularLocation>
        <location evidence="1">Nucleus</location>
    </subcellularLocation>
</comment>
<dbReference type="GO" id="GO:0008270">
    <property type="term" value="F:zinc ion binding"/>
    <property type="evidence" value="ECO:0007669"/>
    <property type="project" value="UniProtKB-KW"/>
</dbReference>
<evidence type="ECO:0000313" key="8">
    <source>
        <dbReference type="EMBL" id="CAF3770530.1"/>
    </source>
</evidence>
<feature type="region of interest" description="Disordered" evidence="6">
    <location>
        <begin position="747"/>
        <end position="781"/>
    </location>
</feature>
<dbReference type="InterPro" id="IPR012337">
    <property type="entry name" value="RNaseH-like_sf"/>
</dbReference>
<reference evidence="7" key="1">
    <citation type="submission" date="2021-02" db="EMBL/GenBank/DDBJ databases">
        <authorList>
            <person name="Nowell W R."/>
        </authorList>
    </citation>
    <scope>NUCLEOTIDE SEQUENCE</scope>
</reference>
<dbReference type="Proteomes" id="UP000663829">
    <property type="component" value="Unassembled WGS sequence"/>
</dbReference>
<feature type="compositionally biased region" description="Polar residues" evidence="6">
    <location>
        <begin position="986"/>
        <end position="995"/>
    </location>
</feature>
<evidence type="ECO:0000256" key="5">
    <source>
        <dbReference type="ARBA" id="ARBA00023242"/>
    </source>
</evidence>
<dbReference type="PANTHER" id="PTHR46481:SF10">
    <property type="entry name" value="ZINC FINGER BED DOMAIN-CONTAINING PROTEIN 39"/>
    <property type="match status" value="1"/>
</dbReference>
<dbReference type="PANTHER" id="PTHR46481">
    <property type="entry name" value="ZINC FINGER BED DOMAIN-CONTAINING PROTEIN 4"/>
    <property type="match status" value="1"/>
</dbReference>
<dbReference type="AlphaFoldDB" id="A0A814GPR4"/>
<evidence type="ECO:0000256" key="4">
    <source>
        <dbReference type="ARBA" id="ARBA00022833"/>
    </source>
</evidence>